<gene>
    <name evidence="8" type="ORF">HPP92_015498</name>
</gene>
<feature type="domain" description="Protein kinase" evidence="7">
    <location>
        <begin position="1"/>
        <end position="249"/>
    </location>
</feature>
<comment type="similarity">
    <text evidence="1">Belongs to the protein kinase superfamily. CMGC Ser/Thr protein kinase family. CDC2/CDKX subfamily.</text>
</comment>
<protein>
    <recommendedName>
        <fullName evidence="2">[RNA-polymerase]-subunit kinase</fullName>
        <ecNumber evidence="2">2.7.11.23</ecNumber>
    </recommendedName>
</protein>
<dbReference type="SUPFAM" id="SSF56112">
    <property type="entry name" value="Protein kinase-like (PK-like)"/>
    <property type="match status" value="1"/>
</dbReference>
<dbReference type="OrthoDB" id="779276at2759"/>
<evidence type="ECO:0000313" key="9">
    <source>
        <dbReference type="Proteomes" id="UP000639772"/>
    </source>
</evidence>
<dbReference type="AlphaFoldDB" id="A0A835QNI1"/>
<dbReference type="EMBL" id="JADCNM010000008">
    <property type="protein sequence ID" value="KAG0470952.1"/>
    <property type="molecule type" value="Genomic_DNA"/>
</dbReference>
<keyword evidence="4" id="KW-0067">ATP-binding</keyword>
<dbReference type="PANTHER" id="PTHR24056:SF397">
    <property type="entry name" value="OS11G0242500 PROTEIN"/>
    <property type="match status" value="1"/>
</dbReference>
<dbReference type="Proteomes" id="UP000639772">
    <property type="component" value="Unassembled WGS sequence"/>
</dbReference>
<dbReference type="PROSITE" id="PS00108">
    <property type="entry name" value="PROTEIN_KINASE_ST"/>
    <property type="match status" value="1"/>
</dbReference>
<comment type="caution">
    <text evidence="8">The sequence shown here is derived from an EMBL/GenBank/DDBJ whole genome shotgun (WGS) entry which is preliminary data.</text>
</comment>
<dbReference type="GO" id="GO:0005524">
    <property type="term" value="F:ATP binding"/>
    <property type="evidence" value="ECO:0007669"/>
    <property type="project" value="UniProtKB-KW"/>
</dbReference>
<feature type="compositionally biased region" description="Basic and acidic residues" evidence="6">
    <location>
        <begin position="319"/>
        <end position="331"/>
    </location>
</feature>
<evidence type="ECO:0000256" key="4">
    <source>
        <dbReference type="ARBA" id="ARBA00022840"/>
    </source>
</evidence>
<dbReference type="GO" id="GO:0008353">
    <property type="term" value="F:RNA polymerase II CTD heptapeptide repeat kinase activity"/>
    <property type="evidence" value="ECO:0007669"/>
    <property type="project" value="UniProtKB-EC"/>
</dbReference>
<organism evidence="8 9">
    <name type="scientific">Vanilla planifolia</name>
    <name type="common">Vanilla</name>
    <dbReference type="NCBI Taxonomy" id="51239"/>
    <lineage>
        <taxon>Eukaryota</taxon>
        <taxon>Viridiplantae</taxon>
        <taxon>Streptophyta</taxon>
        <taxon>Embryophyta</taxon>
        <taxon>Tracheophyta</taxon>
        <taxon>Spermatophyta</taxon>
        <taxon>Magnoliopsida</taxon>
        <taxon>Liliopsida</taxon>
        <taxon>Asparagales</taxon>
        <taxon>Orchidaceae</taxon>
        <taxon>Vanilloideae</taxon>
        <taxon>Vanilleae</taxon>
        <taxon>Vanilla</taxon>
    </lineage>
</organism>
<dbReference type="SMART" id="SM00220">
    <property type="entry name" value="S_TKc"/>
    <property type="match status" value="1"/>
</dbReference>
<dbReference type="PANTHER" id="PTHR24056">
    <property type="entry name" value="CELL DIVISION PROTEIN KINASE"/>
    <property type="match status" value="1"/>
</dbReference>
<dbReference type="EC" id="2.7.11.23" evidence="2"/>
<reference evidence="8 9" key="1">
    <citation type="journal article" date="2020" name="Nat. Food">
        <title>A phased Vanilla planifolia genome enables genetic improvement of flavour and production.</title>
        <authorList>
            <person name="Hasing T."/>
            <person name="Tang H."/>
            <person name="Brym M."/>
            <person name="Khazi F."/>
            <person name="Huang T."/>
            <person name="Chambers A.H."/>
        </authorList>
    </citation>
    <scope>NUCLEOTIDE SEQUENCE [LARGE SCALE GENOMIC DNA]</scope>
    <source>
        <tissue evidence="8">Leaf</tissue>
    </source>
</reference>
<keyword evidence="3" id="KW-0547">Nucleotide-binding</keyword>
<dbReference type="GO" id="GO:0000307">
    <property type="term" value="C:cyclin-dependent protein kinase holoenzyme complex"/>
    <property type="evidence" value="ECO:0007669"/>
    <property type="project" value="TreeGrafter"/>
</dbReference>
<dbReference type="InterPro" id="IPR000719">
    <property type="entry name" value="Prot_kinase_dom"/>
</dbReference>
<comment type="catalytic activity">
    <reaction evidence="5">
        <text>[DNA-directed RNA polymerase] + ATP = phospho-[DNA-directed RNA polymerase] + ADP + H(+)</text>
        <dbReference type="Rhea" id="RHEA:10216"/>
        <dbReference type="Rhea" id="RHEA-COMP:11321"/>
        <dbReference type="Rhea" id="RHEA-COMP:11322"/>
        <dbReference type="ChEBI" id="CHEBI:15378"/>
        <dbReference type="ChEBI" id="CHEBI:30616"/>
        <dbReference type="ChEBI" id="CHEBI:43176"/>
        <dbReference type="ChEBI" id="CHEBI:68546"/>
        <dbReference type="ChEBI" id="CHEBI:456216"/>
        <dbReference type="EC" id="2.7.11.23"/>
    </reaction>
</comment>
<accession>A0A835QNI1</accession>
<dbReference type="GO" id="GO:0032968">
    <property type="term" value="P:positive regulation of transcription elongation by RNA polymerase II"/>
    <property type="evidence" value="ECO:0007669"/>
    <property type="project" value="TreeGrafter"/>
</dbReference>
<evidence type="ECO:0000256" key="3">
    <source>
        <dbReference type="ARBA" id="ARBA00022741"/>
    </source>
</evidence>
<dbReference type="PROSITE" id="PS50011">
    <property type="entry name" value="PROTEIN_KINASE_DOM"/>
    <property type="match status" value="1"/>
</dbReference>
<dbReference type="InterPro" id="IPR011009">
    <property type="entry name" value="Kinase-like_dom_sf"/>
</dbReference>
<evidence type="ECO:0000256" key="2">
    <source>
        <dbReference type="ARBA" id="ARBA00012409"/>
    </source>
</evidence>
<dbReference type="FunFam" id="3.30.200.20:FF:000568">
    <property type="entry name" value="Putative serine threonine-protein kinase"/>
    <property type="match status" value="1"/>
</dbReference>
<evidence type="ECO:0000256" key="1">
    <source>
        <dbReference type="ARBA" id="ARBA00006485"/>
    </source>
</evidence>
<dbReference type="InterPro" id="IPR008271">
    <property type="entry name" value="Ser/Thr_kinase_AS"/>
</dbReference>
<evidence type="ECO:0000256" key="6">
    <source>
        <dbReference type="SAM" id="MobiDB-lite"/>
    </source>
</evidence>
<dbReference type="Gene3D" id="1.10.510.10">
    <property type="entry name" value="Transferase(Phosphotransferase) domain 1"/>
    <property type="match status" value="1"/>
</dbReference>
<dbReference type="InterPro" id="IPR050108">
    <property type="entry name" value="CDK"/>
</dbReference>
<proteinExistence type="inferred from homology"/>
<sequence length="510" mass="57770">MDPESVRFMAREIHILRRLDHPNVVKLEGIVTSRLSCNLYLVFEYMDHDLAGLSATPGMKFTEPQVKCFMQQLFRGLEHCHTRGVLHRDIKGSNLLIDNCGVLKIGDFGLATMFNPEQQQSLTSRVVTLWYRPPELLLGASEYGTGVDLWSTGCILAELLIGKPIMPGRTEVEQLHKIFKLCGSPPEEYWRKSKLPHATIFKPQRPYPRRIREMFKDFPQSTLALLDTLLAIQPENRGTATFALHSDFFTNKPLACDPSSLPKFPPSKEYDAKLRDEEAMRQSIECLVTGKEQQLVKVKAFESERKFPADNKAMLGQDASEHHQKLQEHHNPKSNSEKYGPLEDGGSGFAIDPLRGAPSGLSHPNTSLHTKFDRKGDDRIIDNHASSTMRVTNGPHLRSQGSYIPPSVGMDFAITRTCMSSRYNRLDVEPPEKNHALDRTASTHKRDDKVEVKETSIGYGAKNKRIHYSGPLMPPGGNIEELLKEHERQIQQAVRKARLDKVKTKKNYKE</sequence>
<feature type="region of interest" description="Disordered" evidence="6">
    <location>
        <begin position="316"/>
        <end position="377"/>
    </location>
</feature>
<dbReference type="Pfam" id="PF00069">
    <property type="entry name" value="Pkinase"/>
    <property type="match status" value="1"/>
</dbReference>
<dbReference type="Gene3D" id="3.30.200.20">
    <property type="entry name" value="Phosphorylase Kinase, domain 1"/>
    <property type="match status" value="1"/>
</dbReference>
<name>A0A835QNI1_VANPL</name>
<evidence type="ECO:0000259" key="7">
    <source>
        <dbReference type="PROSITE" id="PS50011"/>
    </source>
</evidence>
<dbReference type="FunFam" id="1.10.510.10:FF:000043">
    <property type="entry name" value="probable serine/threonine-protein kinase At1g54610"/>
    <property type="match status" value="1"/>
</dbReference>
<evidence type="ECO:0000256" key="5">
    <source>
        <dbReference type="ARBA" id="ARBA00049280"/>
    </source>
</evidence>
<dbReference type="GO" id="GO:0005634">
    <property type="term" value="C:nucleus"/>
    <property type="evidence" value="ECO:0007669"/>
    <property type="project" value="TreeGrafter"/>
</dbReference>
<evidence type="ECO:0000313" key="8">
    <source>
        <dbReference type="EMBL" id="KAG0470952.1"/>
    </source>
</evidence>